<dbReference type="Proteomes" id="UP000004738">
    <property type="component" value="Unassembled WGS sequence"/>
</dbReference>
<name>K1LPC5_9BACL</name>
<organism evidence="2 3">
    <name type="scientific">Solibacillus isronensis B3W22</name>
    <dbReference type="NCBI Taxonomy" id="1224748"/>
    <lineage>
        <taxon>Bacteria</taxon>
        <taxon>Bacillati</taxon>
        <taxon>Bacillota</taxon>
        <taxon>Bacilli</taxon>
        <taxon>Bacillales</taxon>
        <taxon>Caryophanaceae</taxon>
        <taxon>Solibacillus</taxon>
    </lineage>
</organism>
<accession>K1LPC5</accession>
<sequence length="369" mass="41715">MNRFFTLVITFILLMLFNTSIEKGVKAASNYEQEPNDEMKSATNIELNTTYSGYSNFRTSGSWGSHIGDFDYFKFTLDKPGKVTLSMKNNEDYTWSFLLTDSNNKQFIDADTENGVKVTDQNISHTTRSVGLPAGTYYVRVYGNYGEMEKIPYELTIGFKPSSRYEQEPNDEMKLATNIELNTTYTGYSKYLSSGSWGSHIGDFDYFKFKLDKSSEVTVSMNNHEDYTWSFLLLDPNNKKFIDAKTENGTKIGNKKSTNKSVSLPAGTYYVKVFGNYSEMEEIPYSLLVKKSILLTINKVTNKTTSITGKTEENANVEVKIGNKLLGKAKSDSKGNYKVKIKAQKKGTKLTVIARDKDKNEKTITTTVK</sequence>
<dbReference type="InterPro" id="IPR041498">
    <property type="entry name" value="Big_6"/>
</dbReference>
<dbReference type="Gene3D" id="2.60.120.380">
    <property type="match status" value="2"/>
</dbReference>
<dbReference type="PATRIC" id="fig|1224748.3.peg.927"/>
<dbReference type="AlphaFoldDB" id="K1LPC5"/>
<protein>
    <submittedName>
        <fullName evidence="2">Bacterial pre-peptidase C-terminal domain protein</fullName>
    </submittedName>
</protein>
<gene>
    <name evidence="2" type="ORF">B857_00933</name>
</gene>
<dbReference type="Pfam" id="PF17936">
    <property type="entry name" value="Big_6"/>
    <property type="match status" value="1"/>
</dbReference>
<dbReference type="InterPro" id="IPR013783">
    <property type="entry name" value="Ig-like_fold"/>
</dbReference>
<dbReference type="Gene3D" id="2.60.40.10">
    <property type="entry name" value="Immunoglobulins"/>
    <property type="match status" value="1"/>
</dbReference>
<dbReference type="RefSeq" id="WP_008404388.1">
    <property type="nucleotide sequence ID" value="NZ_AMCK01000003.1"/>
</dbReference>
<comment type="caution">
    <text evidence="2">The sequence shown here is derived from an EMBL/GenBank/DDBJ whole genome shotgun (WGS) entry which is preliminary data.</text>
</comment>
<evidence type="ECO:0000259" key="1">
    <source>
        <dbReference type="Pfam" id="PF17936"/>
    </source>
</evidence>
<dbReference type="SUPFAM" id="SSF89260">
    <property type="entry name" value="Collagen-binding domain"/>
    <property type="match status" value="2"/>
</dbReference>
<dbReference type="EMBL" id="AMCK01000003">
    <property type="protein sequence ID" value="EKB46039.1"/>
    <property type="molecule type" value="Genomic_DNA"/>
</dbReference>
<evidence type="ECO:0000313" key="2">
    <source>
        <dbReference type="EMBL" id="EKB46039.1"/>
    </source>
</evidence>
<keyword evidence="3" id="KW-1185">Reference proteome</keyword>
<reference evidence="2 3" key="1">
    <citation type="journal article" date="2012" name="J. Bacteriol.">
        <title>Draft Genome Sequence of Bacillus isronensis Strain B3W22, Isolated from the Upper Atmosphere.</title>
        <authorList>
            <person name="Shivaji S."/>
            <person name="Ara S."/>
            <person name="Singh S.K."/>
            <person name="Bandi S."/>
            <person name="Singh A."/>
            <person name="Pinnaka A.K."/>
        </authorList>
    </citation>
    <scope>NUCLEOTIDE SEQUENCE [LARGE SCALE GENOMIC DNA]</scope>
    <source>
        <strain evidence="2 3">B3W22</strain>
    </source>
</reference>
<feature type="domain" description="Bacterial Ig" evidence="1">
    <location>
        <begin position="296"/>
        <end position="365"/>
    </location>
</feature>
<evidence type="ECO:0000313" key="3">
    <source>
        <dbReference type="Proteomes" id="UP000004738"/>
    </source>
</evidence>
<proteinExistence type="predicted"/>